<organism evidence="1 2">
    <name type="scientific">Operophtera brumata nucleopolyhedrovirus</name>
    <dbReference type="NCBI Taxonomy" id="1046267"/>
    <lineage>
        <taxon>Viruses</taxon>
        <taxon>Viruses incertae sedis</taxon>
        <taxon>Naldaviricetes</taxon>
        <taxon>Lefavirales</taxon>
        <taxon>Baculoviridae</taxon>
        <taxon>Alphabaculovirus</taxon>
        <taxon>Alphabaculovirus opbrumatae</taxon>
    </lineage>
</organism>
<reference evidence="1 2" key="1">
    <citation type="journal article" date="2017" name="Viruses">
        <title>The Operophtera brumata Nucleopolyhedrovirus (OpbuNPV) Represents an Early, Divergent Lineage within Genus Alphabaculovirus.</title>
        <authorList>
            <person name="Harrison R.L."/>
            <person name="Rowley D.L."/>
            <person name="Mowery J.D."/>
            <person name="Bauchan G.R."/>
            <person name="Burand J.P."/>
        </authorList>
    </citation>
    <scope>NUCLEOTIDE SEQUENCE [LARGE SCALE GENOMIC DNA]</scope>
    <source>
        <strain evidence="1">OpbuNPV-MA</strain>
    </source>
</reference>
<keyword evidence="2" id="KW-1185">Reference proteome</keyword>
<dbReference type="Gene3D" id="1.10.287.1490">
    <property type="match status" value="1"/>
</dbReference>
<dbReference type="KEGG" id="vg:41700035"/>
<accession>A0A2H4V002</accession>
<protein>
    <submittedName>
        <fullName evidence="1">ORF118 protein</fullName>
    </submittedName>
</protein>
<dbReference type="RefSeq" id="YP_009552678.1">
    <property type="nucleotide sequence ID" value="NC_040621.1"/>
</dbReference>
<name>A0A2H4V002_9ABAC</name>
<dbReference type="EMBL" id="MF614691">
    <property type="protein sequence ID" value="AUA60349.1"/>
    <property type="molecule type" value="Genomic_DNA"/>
</dbReference>
<proteinExistence type="predicted"/>
<dbReference type="Proteomes" id="UP000290445">
    <property type="component" value="Segment"/>
</dbReference>
<evidence type="ECO:0000313" key="1">
    <source>
        <dbReference type="EMBL" id="AUA60349.1"/>
    </source>
</evidence>
<dbReference type="GeneID" id="41700035"/>
<evidence type="ECO:0000313" key="2">
    <source>
        <dbReference type="Proteomes" id="UP000290445"/>
    </source>
</evidence>
<sequence>MEKNNVFVELYDQIKKLQQNVISGNASSASNLEQLLKLISNLPIDAIAKELDSATKTLSTLSTEVTSLQSVGDKTSTLVNSLTTNVQQLSKQSTDLTNQLATTSSKIDSLGTSMQSQITSLQKDTLANIATVNTNVSNMSTQLATFQKQAQTSLDTLTTTVNAILKVVKPVSSLIP</sequence>